<gene>
    <name evidence="1" type="ORF">EZJ43_16945</name>
</gene>
<comment type="caution">
    <text evidence="1">The sequence shown here is derived from an EMBL/GenBank/DDBJ whole genome shotgun (WGS) entry which is preliminary data.</text>
</comment>
<proteinExistence type="predicted"/>
<keyword evidence="2" id="KW-1185">Reference proteome</keyword>
<dbReference type="OrthoDB" id="1119824at2"/>
<evidence type="ECO:0000313" key="1">
    <source>
        <dbReference type="EMBL" id="TDG34769.1"/>
    </source>
</evidence>
<dbReference type="AlphaFoldDB" id="A0A4R5MIE1"/>
<name>A0A4R5MIE1_9SPHI</name>
<dbReference type="EMBL" id="SJCY01000030">
    <property type="protein sequence ID" value="TDG34769.1"/>
    <property type="molecule type" value="Genomic_DNA"/>
</dbReference>
<reference evidence="1 2" key="1">
    <citation type="submission" date="2019-02" db="EMBL/GenBank/DDBJ databases">
        <title>Pedobacter sp. nov., a novel speices isolated from soil of pinguins habitat in Antarcitica.</title>
        <authorList>
            <person name="He R.-H."/>
        </authorList>
    </citation>
    <scope>NUCLEOTIDE SEQUENCE [LARGE SCALE GENOMIC DNA]</scope>
    <source>
        <strain evidence="1 2">E01020</strain>
    </source>
</reference>
<dbReference type="RefSeq" id="WP_133263904.1">
    <property type="nucleotide sequence ID" value="NZ_SJCY01000030.1"/>
</dbReference>
<organism evidence="1 2">
    <name type="scientific">Pedobacter changchengzhani</name>
    <dbReference type="NCBI Taxonomy" id="2529274"/>
    <lineage>
        <taxon>Bacteria</taxon>
        <taxon>Pseudomonadati</taxon>
        <taxon>Bacteroidota</taxon>
        <taxon>Sphingobacteriia</taxon>
        <taxon>Sphingobacteriales</taxon>
        <taxon>Sphingobacteriaceae</taxon>
        <taxon>Pedobacter</taxon>
    </lineage>
</organism>
<accession>A0A4R5MIE1</accession>
<protein>
    <submittedName>
        <fullName evidence="1">Transposase family protein</fullName>
    </submittedName>
</protein>
<sequence>MEYFDVSGFQELCSVKDKLEYWLIDFEEKNELPNGFSHLEYESKGFIGRKLIQDFPIRGKGVYLRIKKRRWRHKKSGKTIQNDFSFIADGSKFTQELSDFLKDASGYATRYHNQYSQLLPGE</sequence>
<evidence type="ECO:0000313" key="2">
    <source>
        <dbReference type="Proteomes" id="UP000295668"/>
    </source>
</evidence>
<dbReference type="Proteomes" id="UP000295668">
    <property type="component" value="Unassembled WGS sequence"/>
</dbReference>